<organism evidence="1 2">
    <name type="scientific">Pseudofrankia asymbiotica</name>
    <dbReference type="NCBI Taxonomy" id="1834516"/>
    <lineage>
        <taxon>Bacteria</taxon>
        <taxon>Bacillati</taxon>
        <taxon>Actinomycetota</taxon>
        <taxon>Actinomycetes</taxon>
        <taxon>Frankiales</taxon>
        <taxon>Frankiaceae</taxon>
        <taxon>Pseudofrankia</taxon>
    </lineage>
</organism>
<dbReference type="Proteomes" id="UP000188929">
    <property type="component" value="Unassembled WGS sequence"/>
</dbReference>
<evidence type="ECO:0000313" key="2">
    <source>
        <dbReference type="Proteomes" id="UP000188929"/>
    </source>
</evidence>
<dbReference type="RefSeq" id="WP_076822547.1">
    <property type="nucleotide sequence ID" value="NZ_MOMC01000112.1"/>
</dbReference>
<evidence type="ECO:0000313" key="1">
    <source>
        <dbReference type="EMBL" id="ONH22295.1"/>
    </source>
</evidence>
<comment type="caution">
    <text evidence="1">The sequence shown here is derived from an EMBL/GenBank/DDBJ whole genome shotgun (WGS) entry which is preliminary data.</text>
</comment>
<dbReference type="OrthoDB" id="4061341at2"/>
<dbReference type="EMBL" id="MOMC01000112">
    <property type="protein sequence ID" value="ONH22295.1"/>
    <property type="molecule type" value="Genomic_DNA"/>
</dbReference>
<dbReference type="AlphaFoldDB" id="A0A1V2I1R7"/>
<accession>A0A1V2I1R7</accession>
<proteinExistence type="predicted"/>
<protein>
    <submittedName>
        <fullName evidence="1">Uncharacterized protein</fullName>
    </submittedName>
</protein>
<keyword evidence="2" id="KW-1185">Reference proteome</keyword>
<reference evidence="2" key="1">
    <citation type="submission" date="2016-10" db="EMBL/GenBank/DDBJ databases">
        <title>Frankia sp. NRRL B-16386 Genome sequencing.</title>
        <authorList>
            <person name="Ghodhbane-Gtari F."/>
            <person name="Swanson E."/>
            <person name="Gueddou A."/>
            <person name="Hezbri K."/>
            <person name="Ktari K."/>
            <person name="Nouioui I."/>
            <person name="Morris K."/>
            <person name="Simpson S."/>
            <person name="Abebe-Akele F."/>
            <person name="Thomas K."/>
            <person name="Gtari M."/>
            <person name="Tisa L.S."/>
        </authorList>
    </citation>
    <scope>NUCLEOTIDE SEQUENCE [LARGE SCALE GENOMIC DNA]</scope>
    <source>
        <strain evidence="2">NRRL B-16386</strain>
    </source>
</reference>
<sequence>MDLDGETAAPPDPGDGLTRLEELIIPDLHEHVDATSRSAQVGWGLFFAVLHQVEATLHLHQHRCCFAAAPNRRTAVEYAVFLVWLADEREKVVDVLNRSLRGSQTQLANVLRKANLAGQFPQEAYQILVDTVATNLTPQPDEKLMKVDHLLDAYGYGDLQAYYQVESRFCHVSLTAVQAFARRDGQGLHLAQRPTYEELVPCHAFCLTVLFNAMLAFNQLLTGRPWMQALAQVAADHGLSTSLPTRMPTRHYE</sequence>
<name>A0A1V2I1R7_9ACTN</name>
<gene>
    <name evidence="1" type="ORF">BL253_36070</name>
</gene>